<gene>
    <name evidence="6" type="primary">map</name>
    <name evidence="9" type="ORF">J2S25_003622</name>
</gene>
<comment type="function">
    <text evidence="1 6">Removes the N-terminal methionine from nascent proteins. The N-terminal methionine is often cleaved when the second residue in the primary sequence is small and uncharged (Met-Ala-, Cys, Gly, Pro, Ser, Thr, or Val). Requires deformylation of the N(alpha)-formylated initiator methionine before it can be hydrolyzed.</text>
</comment>
<dbReference type="Gene3D" id="3.90.230.10">
    <property type="entry name" value="Creatinase/methionine aminopeptidase superfamily"/>
    <property type="match status" value="1"/>
</dbReference>
<dbReference type="NCBIfam" id="TIGR00500">
    <property type="entry name" value="met_pdase_I"/>
    <property type="match status" value="1"/>
</dbReference>
<dbReference type="PANTHER" id="PTHR43330:SF27">
    <property type="entry name" value="METHIONINE AMINOPEPTIDASE"/>
    <property type="match status" value="1"/>
</dbReference>
<dbReference type="SUPFAM" id="SSF55920">
    <property type="entry name" value="Creatinase/aminopeptidase"/>
    <property type="match status" value="1"/>
</dbReference>
<dbReference type="HAMAP" id="MF_01974">
    <property type="entry name" value="MetAP_1"/>
    <property type="match status" value="1"/>
</dbReference>
<keyword evidence="3 6" id="KW-0645">Protease</keyword>
<evidence type="ECO:0000313" key="9">
    <source>
        <dbReference type="EMBL" id="MDQ0415395.1"/>
    </source>
</evidence>
<proteinExistence type="inferred from homology"/>
<dbReference type="GO" id="GO:0004239">
    <property type="term" value="F:initiator methionyl aminopeptidase activity"/>
    <property type="evidence" value="ECO:0007669"/>
    <property type="project" value="UniProtKB-EC"/>
</dbReference>
<accession>A0ABU0G000</accession>
<dbReference type="RefSeq" id="WP_044393878.1">
    <property type="nucleotide sequence ID" value="NZ_JAUSUN010000032.1"/>
</dbReference>
<evidence type="ECO:0000256" key="3">
    <source>
        <dbReference type="ARBA" id="ARBA00022670"/>
    </source>
</evidence>
<dbReference type="PRINTS" id="PR00599">
    <property type="entry name" value="MAPEPTIDASE"/>
</dbReference>
<evidence type="ECO:0000256" key="2">
    <source>
        <dbReference type="ARBA" id="ARBA00022438"/>
    </source>
</evidence>
<dbReference type="CDD" id="cd01086">
    <property type="entry name" value="MetAP1"/>
    <property type="match status" value="1"/>
</dbReference>
<dbReference type="InterPro" id="IPR001714">
    <property type="entry name" value="Pept_M24_MAP"/>
</dbReference>
<feature type="binding site" evidence="6">
    <location>
        <position position="94"/>
    </location>
    <ligand>
        <name>a divalent metal cation</name>
        <dbReference type="ChEBI" id="CHEBI:60240"/>
        <label>1</label>
    </ligand>
</feature>
<dbReference type="PROSITE" id="PS00680">
    <property type="entry name" value="MAP_1"/>
    <property type="match status" value="1"/>
</dbReference>
<reference evidence="9 10" key="1">
    <citation type="submission" date="2023-07" db="EMBL/GenBank/DDBJ databases">
        <title>Genomic Encyclopedia of Type Strains, Phase IV (KMG-IV): sequencing the most valuable type-strain genomes for metagenomic binning, comparative biology and taxonomic classification.</title>
        <authorList>
            <person name="Goeker M."/>
        </authorList>
    </citation>
    <scope>NUCLEOTIDE SEQUENCE [LARGE SCALE GENOMIC DNA]</scope>
    <source>
        <strain evidence="9 10">DSM 19598</strain>
    </source>
</reference>
<comment type="catalytic activity">
    <reaction evidence="6 7">
        <text>Release of N-terminal amino acids, preferentially methionine, from peptides and arylamides.</text>
        <dbReference type="EC" id="3.4.11.18"/>
    </reaction>
</comment>
<feature type="binding site" evidence="6">
    <location>
        <position position="232"/>
    </location>
    <ligand>
        <name>a divalent metal cation</name>
        <dbReference type="ChEBI" id="CHEBI:60240"/>
        <label>2</label>
        <note>catalytic</note>
    </ligand>
</feature>
<dbReference type="PANTHER" id="PTHR43330">
    <property type="entry name" value="METHIONINE AMINOPEPTIDASE"/>
    <property type="match status" value="1"/>
</dbReference>
<dbReference type="InterPro" id="IPR002467">
    <property type="entry name" value="Pept_M24A_MAP1"/>
</dbReference>
<sequence>MIILKTAREIEVMREAGRIVAMTHQELKKQIAPGITTKELDAIAEDFIRKQGATPSFKGYNGFRGSICASVNEELVHGIPGDRVLNEGDIISIDIGAKYNGYHGDSAWTYPVGKIDEQAQRLLDVTEESLFKGLKEAKPGEHLSNISHAIQTYVESEGFSIVREYVGHGIGKELHEDPQIPHYGPPNRGPRLKPGMVLCIEPMVNAGSRYVNTLADNWTVITVDGKICAHFEHTIAITEVGYEILTKVESGAQPSNSDI</sequence>
<comment type="caution">
    <text evidence="9">The sequence shown here is derived from an EMBL/GenBank/DDBJ whole genome shotgun (WGS) entry which is preliminary data.</text>
</comment>
<feature type="binding site" evidence="6">
    <location>
        <position position="201"/>
    </location>
    <ligand>
        <name>a divalent metal cation</name>
        <dbReference type="ChEBI" id="CHEBI:60240"/>
        <label>2</label>
        <note>catalytic</note>
    </ligand>
</feature>
<protein>
    <recommendedName>
        <fullName evidence="6 7">Methionine aminopeptidase</fullName>
        <shortName evidence="6">MAP</shortName>
        <shortName evidence="6">MetAP</shortName>
        <ecNumber evidence="6 7">3.4.11.18</ecNumber>
    </recommendedName>
    <alternativeName>
        <fullName evidence="6">Peptidase M</fullName>
    </alternativeName>
</protein>
<feature type="binding site" evidence="6">
    <location>
        <position position="105"/>
    </location>
    <ligand>
        <name>a divalent metal cation</name>
        <dbReference type="ChEBI" id="CHEBI:60240"/>
        <label>2</label>
        <note>catalytic</note>
    </ligand>
</feature>
<evidence type="ECO:0000313" key="10">
    <source>
        <dbReference type="Proteomes" id="UP001242313"/>
    </source>
</evidence>
<comment type="subunit">
    <text evidence="6">Monomer.</text>
</comment>
<dbReference type="Pfam" id="PF00557">
    <property type="entry name" value="Peptidase_M24"/>
    <property type="match status" value="1"/>
</dbReference>
<evidence type="ECO:0000256" key="4">
    <source>
        <dbReference type="ARBA" id="ARBA00022723"/>
    </source>
</evidence>
<evidence type="ECO:0000256" key="5">
    <source>
        <dbReference type="ARBA" id="ARBA00022801"/>
    </source>
</evidence>
<comment type="similarity">
    <text evidence="6">Belongs to the peptidase M24A family. Methionine aminopeptidase type 1 subfamily.</text>
</comment>
<evidence type="ECO:0000256" key="6">
    <source>
        <dbReference type="HAMAP-Rule" id="MF_01974"/>
    </source>
</evidence>
<keyword evidence="2 6" id="KW-0031">Aminopeptidase</keyword>
<feature type="binding site" evidence="6">
    <location>
        <position position="168"/>
    </location>
    <ligand>
        <name>a divalent metal cation</name>
        <dbReference type="ChEBI" id="CHEBI:60240"/>
        <label>2</label>
        <note>catalytic</note>
    </ligand>
</feature>
<evidence type="ECO:0000256" key="1">
    <source>
        <dbReference type="ARBA" id="ARBA00002521"/>
    </source>
</evidence>
<organism evidence="9 10">
    <name type="scientific">Mesobacillus stamsii</name>
    <dbReference type="NCBI Taxonomy" id="225347"/>
    <lineage>
        <taxon>Bacteria</taxon>
        <taxon>Bacillati</taxon>
        <taxon>Bacillota</taxon>
        <taxon>Bacilli</taxon>
        <taxon>Bacillales</taxon>
        <taxon>Bacillaceae</taxon>
        <taxon>Mesobacillus</taxon>
    </lineage>
</organism>
<dbReference type="InterPro" id="IPR036005">
    <property type="entry name" value="Creatinase/aminopeptidase-like"/>
</dbReference>
<feature type="domain" description="Peptidase M24" evidence="8">
    <location>
        <begin position="12"/>
        <end position="239"/>
    </location>
</feature>
<dbReference type="InterPro" id="IPR000994">
    <property type="entry name" value="Pept_M24"/>
</dbReference>
<feature type="binding site" evidence="6">
    <location>
        <position position="232"/>
    </location>
    <ligand>
        <name>a divalent metal cation</name>
        <dbReference type="ChEBI" id="CHEBI:60240"/>
        <label>1</label>
    </ligand>
</feature>
<feature type="binding site" evidence="6">
    <location>
        <position position="105"/>
    </location>
    <ligand>
        <name>a divalent metal cation</name>
        <dbReference type="ChEBI" id="CHEBI:60240"/>
        <label>1</label>
    </ligand>
</feature>
<keyword evidence="5 6" id="KW-0378">Hydrolase</keyword>
<dbReference type="EC" id="3.4.11.18" evidence="6 7"/>
<keyword evidence="4 6" id="KW-0479">Metal-binding</keyword>
<evidence type="ECO:0000259" key="8">
    <source>
        <dbReference type="Pfam" id="PF00557"/>
    </source>
</evidence>
<keyword evidence="10" id="KW-1185">Reference proteome</keyword>
<evidence type="ECO:0000256" key="7">
    <source>
        <dbReference type="RuleBase" id="RU003653"/>
    </source>
</evidence>
<name>A0ABU0G000_9BACI</name>
<feature type="binding site" evidence="6">
    <location>
        <position position="77"/>
    </location>
    <ligand>
        <name>substrate</name>
    </ligand>
</feature>
<feature type="binding site" evidence="6">
    <location>
        <position position="175"/>
    </location>
    <ligand>
        <name>substrate</name>
    </ligand>
</feature>
<dbReference type="EMBL" id="JAUSUN010000032">
    <property type="protein sequence ID" value="MDQ0415395.1"/>
    <property type="molecule type" value="Genomic_DNA"/>
</dbReference>
<dbReference type="Proteomes" id="UP001242313">
    <property type="component" value="Unassembled WGS sequence"/>
</dbReference>
<comment type="cofactor">
    <cofactor evidence="6">
        <name>Co(2+)</name>
        <dbReference type="ChEBI" id="CHEBI:48828"/>
    </cofactor>
    <cofactor evidence="6">
        <name>Zn(2+)</name>
        <dbReference type="ChEBI" id="CHEBI:29105"/>
    </cofactor>
    <cofactor evidence="6">
        <name>Mn(2+)</name>
        <dbReference type="ChEBI" id="CHEBI:29035"/>
    </cofactor>
    <cofactor evidence="6">
        <name>Fe(2+)</name>
        <dbReference type="ChEBI" id="CHEBI:29033"/>
    </cofactor>
    <text evidence="6">Binds 2 divalent metal cations per subunit. Has a high-affinity and a low affinity metal-binding site. The true nature of the physiological cofactor is under debate. The enzyme is active with cobalt, zinc, manganese or divalent iron ions. Most likely, methionine aminopeptidases function as mononuclear Fe(2+)-metalloproteases under physiological conditions, and the catalytically relevant metal-binding site has been assigned to the histidine-containing high-affinity site.</text>
</comment>